<evidence type="ECO:0000256" key="1">
    <source>
        <dbReference type="SAM" id="MobiDB-lite"/>
    </source>
</evidence>
<reference evidence="2" key="1">
    <citation type="submission" date="2021-01" db="EMBL/GenBank/DDBJ databases">
        <title>Whole genome shotgun sequence of Planosporangium flavigriseum NBRC 105377.</title>
        <authorList>
            <person name="Komaki H."/>
            <person name="Tamura T."/>
        </authorList>
    </citation>
    <scope>NUCLEOTIDE SEQUENCE</scope>
    <source>
        <strain evidence="2">NBRC 105377</strain>
    </source>
</reference>
<dbReference type="Proteomes" id="UP000653674">
    <property type="component" value="Unassembled WGS sequence"/>
</dbReference>
<accession>A0A8J3LIU2</accession>
<comment type="caution">
    <text evidence="2">The sequence shown here is derived from an EMBL/GenBank/DDBJ whole genome shotgun (WGS) entry which is preliminary data.</text>
</comment>
<feature type="region of interest" description="Disordered" evidence="1">
    <location>
        <begin position="1"/>
        <end position="20"/>
    </location>
</feature>
<keyword evidence="3" id="KW-1185">Reference proteome</keyword>
<dbReference type="EMBL" id="BONU01000010">
    <property type="protein sequence ID" value="GIG73662.1"/>
    <property type="molecule type" value="Genomic_DNA"/>
</dbReference>
<dbReference type="AlphaFoldDB" id="A0A8J3LIU2"/>
<name>A0A8J3LIU2_9ACTN</name>
<protein>
    <submittedName>
        <fullName evidence="2">Uncharacterized protein</fullName>
    </submittedName>
</protein>
<gene>
    <name evidence="2" type="ORF">Pfl04_20660</name>
</gene>
<proteinExistence type="predicted"/>
<evidence type="ECO:0000313" key="3">
    <source>
        <dbReference type="Proteomes" id="UP000653674"/>
    </source>
</evidence>
<sequence>MSTAVRSTRSPSSPRAAVSNNVVRAAERVAAEGAVTPTDRAANAPEGTLTAAAANPVVANIEIAVTRVGRRRSDGMLNLLVKGLMGRDEFLVELAVELNPQAGRANLDTGLCAVIEASEWQP</sequence>
<dbReference type="RefSeq" id="WP_168077480.1">
    <property type="nucleotide sequence ID" value="NZ_BAAAQJ010000003.1"/>
</dbReference>
<evidence type="ECO:0000313" key="2">
    <source>
        <dbReference type="EMBL" id="GIG73662.1"/>
    </source>
</evidence>
<organism evidence="2 3">
    <name type="scientific">Planosporangium flavigriseum</name>
    <dbReference type="NCBI Taxonomy" id="373681"/>
    <lineage>
        <taxon>Bacteria</taxon>
        <taxon>Bacillati</taxon>
        <taxon>Actinomycetota</taxon>
        <taxon>Actinomycetes</taxon>
        <taxon>Micromonosporales</taxon>
        <taxon>Micromonosporaceae</taxon>
        <taxon>Planosporangium</taxon>
    </lineage>
</organism>